<feature type="chain" id="PRO_5022712889" evidence="1">
    <location>
        <begin position="33"/>
        <end position="367"/>
    </location>
</feature>
<dbReference type="InterPro" id="IPR001466">
    <property type="entry name" value="Beta-lactam-related"/>
</dbReference>
<sequence precursor="true">MSKTFSDLSRSRLGRLVCLVLVMLLCTRTARADNTVTVEKVEVLLPPSAGAAVMAIDDGKVVFKHAWGNLRSDRTESCTVTTNFRLASVSKQFTATAILLLVDRGVIGLDDTLDRFFPECPEYWCRISVHHLLTHTSGLPDYEKLIPEGTTLQLTDLNVLELLRATIEPLFEPGAKFAYSNSGYALLGLIVEAAADRPFQDFIQSEIFEPTGMNRSLLYVAGMNRVPERAYGHELDAENHWIVGDQSLTSAVRGDGGVYSSLDDLQNWIATLDQEALLSDSSYTKMFSPHVRTDRGQQDYGYGWFLDTYRGERRVMHAGGTRGFTLMLQRFPDRHAAVVILLNRSALEPPADYVERIVDCLLFQSDE</sequence>
<dbReference type="PANTHER" id="PTHR46825:SF9">
    <property type="entry name" value="BETA-LACTAMASE-RELATED DOMAIN-CONTAINING PROTEIN"/>
    <property type="match status" value="1"/>
</dbReference>
<evidence type="ECO:0000313" key="3">
    <source>
        <dbReference type="EMBL" id="TWU29250.1"/>
    </source>
</evidence>
<dbReference type="OrthoDB" id="284523at2"/>
<reference evidence="3 4" key="1">
    <citation type="submission" date="2019-02" db="EMBL/GenBank/DDBJ databases">
        <title>Deep-cultivation of Planctomycetes and their phenomic and genomic characterization uncovers novel biology.</title>
        <authorList>
            <person name="Wiegand S."/>
            <person name="Jogler M."/>
            <person name="Boedeker C."/>
            <person name="Pinto D."/>
            <person name="Vollmers J."/>
            <person name="Rivas-Marin E."/>
            <person name="Kohn T."/>
            <person name="Peeters S.H."/>
            <person name="Heuer A."/>
            <person name="Rast P."/>
            <person name="Oberbeckmann S."/>
            <person name="Bunk B."/>
            <person name="Jeske O."/>
            <person name="Meyerdierks A."/>
            <person name="Storesund J.E."/>
            <person name="Kallscheuer N."/>
            <person name="Luecker S."/>
            <person name="Lage O.M."/>
            <person name="Pohl T."/>
            <person name="Merkel B.J."/>
            <person name="Hornburger P."/>
            <person name="Mueller R.-W."/>
            <person name="Bruemmer F."/>
            <person name="Labrenz M."/>
            <person name="Spormann A.M."/>
            <person name="Op Den Camp H."/>
            <person name="Overmann J."/>
            <person name="Amann R."/>
            <person name="Jetten M.S.M."/>
            <person name="Mascher T."/>
            <person name="Medema M.H."/>
            <person name="Devos D.P."/>
            <person name="Kaster A.-K."/>
            <person name="Ovreas L."/>
            <person name="Rohde M."/>
            <person name="Galperin M.Y."/>
            <person name="Jogler C."/>
        </authorList>
    </citation>
    <scope>NUCLEOTIDE SEQUENCE [LARGE SCALE GENOMIC DNA]</scope>
    <source>
        <strain evidence="3 4">Pla144</strain>
    </source>
</reference>
<dbReference type="InterPro" id="IPR012338">
    <property type="entry name" value="Beta-lactam/transpept-like"/>
</dbReference>
<dbReference type="Pfam" id="PF00144">
    <property type="entry name" value="Beta-lactamase"/>
    <property type="match status" value="1"/>
</dbReference>
<dbReference type="AlphaFoldDB" id="A0A5C6CXI9"/>
<evidence type="ECO:0000259" key="2">
    <source>
        <dbReference type="Pfam" id="PF00144"/>
    </source>
</evidence>
<organism evidence="3 4">
    <name type="scientific">Bythopirellula polymerisocia</name>
    <dbReference type="NCBI Taxonomy" id="2528003"/>
    <lineage>
        <taxon>Bacteria</taxon>
        <taxon>Pseudomonadati</taxon>
        <taxon>Planctomycetota</taxon>
        <taxon>Planctomycetia</taxon>
        <taxon>Pirellulales</taxon>
        <taxon>Lacipirellulaceae</taxon>
        <taxon>Bythopirellula</taxon>
    </lineage>
</organism>
<name>A0A5C6CXI9_9BACT</name>
<gene>
    <name evidence="3" type="primary">pbpE_1</name>
    <name evidence="3" type="ORF">Pla144_00260</name>
</gene>
<dbReference type="PANTHER" id="PTHR46825">
    <property type="entry name" value="D-ALANYL-D-ALANINE-CARBOXYPEPTIDASE/ENDOPEPTIDASE AMPH"/>
    <property type="match status" value="1"/>
</dbReference>
<dbReference type="Gene3D" id="3.40.710.10">
    <property type="entry name" value="DD-peptidase/beta-lactamase superfamily"/>
    <property type="match status" value="1"/>
</dbReference>
<evidence type="ECO:0000256" key="1">
    <source>
        <dbReference type="SAM" id="SignalP"/>
    </source>
</evidence>
<keyword evidence="1" id="KW-0732">Signal</keyword>
<comment type="caution">
    <text evidence="3">The sequence shown here is derived from an EMBL/GenBank/DDBJ whole genome shotgun (WGS) entry which is preliminary data.</text>
</comment>
<feature type="domain" description="Beta-lactamase-related" evidence="2">
    <location>
        <begin position="49"/>
        <end position="353"/>
    </location>
</feature>
<dbReference type="RefSeq" id="WP_146447307.1">
    <property type="nucleotide sequence ID" value="NZ_SJPS01000001.1"/>
</dbReference>
<dbReference type="EMBL" id="SJPS01000001">
    <property type="protein sequence ID" value="TWU29250.1"/>
    <property type="molecule type" value="Genomic_DNA"/>
</dbReference>
<accession>A0A5C6CXI9</accession>
<dbReference type="InterPro" id="IPR050491">
    <property type="entry name" value="AmpC-like"/>
</dbReference>
<protein>
    <submittedName>
        <fullName evidence="3">Penicillin-binding protein 4</fullName>
    </submittedName>
</protein>
<evidence type="ECO:0000313" key="4">
    <source>
        <dbReference type="Proteomes" id="UP000318437"/>
    </source>
</evidence>
<feature type="signal peptide" evidence="1">
    <location>
        <begin position="1"/>
        <end position="32"/>
    </location>
</feature>
<dbReference type="Proteomes" id="UP000318437">
    <property type="component" value="Unassembled WGS sequence"/>
</dbReference>
<dbReference type="SUPFAM" id="SSF56601">
    <property type="entry name" value="beta-lactamase/transpeptidase-like"/>
    <property type="match status" value="1"/>
</dbReference>
<proteinExistence type="predicted"/>
<keyword evidence="4" id="KW-1185">Reference proteome</keyword>